<dbReference type="PANTHER" id="PTHR47932">
    <property type="entry name" value="ATPASE EXPRESSION PROTEIN 3"/>
    <property type="match status" value="1"/>
</dbReference>
<feature type="compositionally biased region" description="Acidic residues" evidence="3">
    <location>
        <begin position="1"/>
        <end position="17"/>
    </location>
</feature>
<dbReference type="EMBL" id="PNBA02000014">
    <property type="protein sequence ID" value="KAG6401146.1"/>
    <property type="molecule type" value="Genomic_DNA"/>
</dbReference>
<name>A0A8X8WW92_SALSN</name>
<accession>A0A8X8WW92</accession>
<dbReference type="InterPro" id="IPR011990">
    <property type="entry name" value="TPR-like_helical_dom_sf"/>
</dbReference>
<reference evidence="4" key="2">
    <citation type="submission" date="2020-08" db="EMBL/GenBank/DDBJ databases">
        <title>Plant Genome Project.</title>
        <authorList>
            <person name="Zhang R.-G."/>
        </authorList>
    </citation>
    <scope>NUCLEOTIDE SEQUENCE</scope>
    <source>
        <strain evidence="4">Huo1</strain>
        <tissue evidence="4">Leaf</tissue>
    </source>
</reference>
<dbReference type="AlphaFoldDB" id="A0A8X8WW92"/>
<evidence type="ECO:0000313" key="4">
    <source>
        <dbReference type="EMBL" id="KAG6401146.1"/>
    </source>
</evidence>
<evidence type="ECO:0000256" key="3">
    <source>
        <dbReference type="SAM" id="MobiDB-lite"/>
    </source>
</evidence>
<dbReference type="PANTHER" id="PTHR47932:SF44">
    <property type="entry name" value="MIOREX COMPLEX COMPONENT 1"/>
    <property type="match status" value="1"/>
</dbReference>
<keyword evidence="1" id="KW-0677">Repeat</keyword>
<feature type="repeat" description="PPR" evidence="2">
    <location>
        <begin position="188"/>
        <end position="222"/>
    </location>
</feature>
<dbReference type="PROSITE" id="PS51375">
    <property type="entry name" value="PPR"/>
    <property type="match status" value="2"/>
</dbReference>
<evidence type="ECO:0008006" key="6">
    <source>
        <dbReference type="Google" id="ProtNLM"/>
    </source>
</evidence>
<protein>
    <recommendedName>
        <fullName evidence="6">Pentatricopeptide repeat-containing protein</fullName>
    </recommendedName>
</protein>
<reference evidence="4" key="1">
    <citation type="submission" date="2018-01" db="EMBL/GenBank/DDBJ databases">
        <authorList>
            <person name="Mao J.F."/>
        </authorList>
    </citation>
    <scope>NUCLEOTIDE SEQUENCE</scope>
    <source>
        <strain evidence="4">Huo1</strain>
        <tissue evidence="4">Leaf</tissue>
    </source>
</reference>
<dbReference type="Proteomes" id="UP000298416">
    <property type="component" value="Unassembled WGS sequence"/>
</dbReference>
<dbReference type="NCBIfam" id="TIGR00756">
    <property type="entry name" value="PPR"/>
    <property type="match status" value="2"/>
</dbReference>
<sequence>MAEIENEDEFSSEDSYENVEVTEKVGSRNGDKFNSLKFKEELHSITTPEIAIQLSNNSSSTLGGGSNPDMDDVDVDDAVWNKSIGVLQGKILDIGHNVAGYPRADGLAVAEGNGLATAYHLEFGGWKKYLNFRDELLKDTQGSLRVMNARNAVAIHTAPKVLHKWKSKNVRKAQEIFDKMKNDQFCPDPKSYNILIEGWGRAPNLPKAREIFNEMVDSGCNFLCKAGRTDEALGVVKEMEIENRIEDDIDAFLQLERNGVNADVAVYNSSISAFCKVNKLENAYKVVDEMDKKGVSPNSRTCNILINSLIGRGETDCSKLLHRRPFFKLSVVVLEFGNRMNGGIEQALHKIEVPKHRTERVEIDNGIVKLTLMNPGGLITSVGYNGVDNILEYSLTEDRRGLVVL</sequence>
<keyword evidence="5" id="KW-1185">Reference proteome</keyword>
<evidence type="ECO:0000256" key="1">
    <source>
        <dbReference type="ARBA" id="ARBA00022737"/>
    </source>
</evidence>
<evidence type="ECO:0000313" key="5">
    <source>
        <dbReference type="Proteomes" id="UP000298416"/>
    </source>
</evidence>
<comment type="caution">
    <text evidence="4">The sequence shown here is derived from an EMBL/GenBank/DDBJ whole genome shotgun (WGS) entry which is preliminary data.</text>
</comment>
<feature type="repeat" description="PPR" evidence="2">
    <location>
        <begin position="263"/>
        <end position="297"/>
    </location>
</feature>
<dbReference type="InterPro" id="IPR002885">
    <property type="entry name" value="PPR_rpt"/>
</dbReference>
<evidence type="ECO:0000256" key="2">
    <source>
        <dbReference type="PROSITE-ProRule" id="PRU00708"/>
    </source>
</evidence>
<feature type="region of interest" description="Disordered" evidence="3">
    <location>
        <begin position="1"/>
        <end position="31"/>
    </location>
</feature>
<dbReference type="Pfam" id="PF06045">
    <property type="entry name" value="Rhamnogal_lyase"/>
    <property type="match status" value="1"/>
</dbReference>
<feature type="compositionally biased region" description="Basic and acidic residues" evidence="3">
    <location>
        <begin position="21"/>
        <end position="31"/>
    </location>
</feature>
<organism evidence="4">
    <name type="scientific">Salvia splendens</name>
    <name type="common">Scarlet sage</name>
    <dbReference type="NCBI Taxonomy" id="180675"/>
    <lineage>
        <taxon>Eukaryota</taxon>
        <taxon>Viridiplantae</taxon>
        <taxon>Streptophyta</taxon>
        <taxon>Embryophyta</taxon>
        <taxon>Tracheophyta</taxon>
        <taxon>Spermatophyta</taxon>
        <taxon>Magnoliopsida</taxon>
        <taxon>eudicotyledons</taxon>
        <taxon>Gunneridae</taxon>
        <taxon>Pentapetalae</taxon>
        <taxon>asterids</taxon>
        <taxon>lamiids</taxon>
        <taxon>Lamiales</taxon>
        <taxon>Lamiaceae</taxon>
        <taxon>Nepetoideae</taxon>
        <taxon>Mentheae</taxon>
        <taxon>Salviinae</taxon>
        <taxon>Salvia</taxon>
        <taxon>Salvia subgen. Calosphace</taxon>
        <taxon>core Calosphace</taxon>
    </lineage>
</organism>
<dbReference type="Pfam" id="PF13041">
    <property type="entry name" value="PPR_2"/>
    <property type="match status" value="1"/>
</dbReference>
<gene>
    <name evidence="4" type="ORF">SASPL_137991</name>
</gene>
<dbReference type="InterPro" id="IPR010325">
    <property type="entry name" value="Rhamnogal_lyase"/>
</dbReference>
<dbReference type="Pfam" id="PF01535">
    <property type="entry name" value="PPR"/>
    <property type="match status" value="2"/>
</dbReference>
<proteinExistence type="predicted"/>
<dbReference type="Gene3D" id="1.25.40.10">
    <property type="entry name" value="Tetratricopeptide repeat domain"/>
    <property type="match status" value="2"/>
</dbReference>